<comment type="function">
    <text evidence="10">Part of the binding-protein-dependent transport system for phosphate; probably responsible for the translocation of the substrate across the membrane.</text>
</comment>
<evidence type="ECO:0000256" key="7">
    <source>
        <dbReference type="ARBA" id="ARBA00022989"/>
    </source>
</evidence>
<feature type="transmembrane region" description="Helical" evidence="9">
    <location>
        <begin position="20"/>
        <end position="40"/>
    </location>
</feature>
<dbReference type="PANTHER" id="PTHR30425">
    <property type="entry name" value="PHOSPHATE TRANSPORT SYSTEM PERMEASE PROTEIN PST"/>
    <property type="match status" value="1"/>
</dbReference>
<evidence type="ECO:0000256" key="2">
    <source>
        <dbReference type="ARBA" id="ARBA00007069"/>
    </source>
</evidence>
<evidence type="ECO:0000256" key="6">
    <source>
        <dbReference type="ARBA" id="ARBA00022692"/>
    </source>
</evidence>
<feature type="domain" description="ABC transmembrane type-1" evidence="11">
    <location>
        <begin position="75"/>
        <end position="291"/>
    </location>
</feature>
<evidence type="ECO:0000259" key="11">
    <source>
        <dbReference type="PROSITE" id="PS50928"/>
    </source>
</evidence>
<reference evidence="12 13" key="1">
    <citation type="submission" date="2018-02" db="EMBL/GenBank/DDBJ databases">
        <title>Subsurface microbial communities from deep shales in Ohio and West Virginia, USA.</title>
        <authorList>
            <person name="Wrighton K."/>
        </authorList>
    </citation>
    <scope>NUCLEOTIDE SEQUENCE [LARGE SCALE GENOMIC DNA]</scope>
    <source>
        <strain evidence="12 13">UTICA-S1B9</strain>
    </source>
</reference>
<keyword evidence="3 9" id="KW-0813">Transport</keyword>
<dbReference type="OrthoDB" id="9807065at2"/>
<dbReference type="AlphaFoldDB" id="A0A2S6GA71"/>
<comment type="caution">
    <text evidence="12">The sequence shown here is derived from an EMBL/GenBank/DDBJ whole genome shotgun (WGS) entry which is preliminary data.</text>
</comment>
<evidence type="ECO:0000313" key="12">
    <source>
        <dbReference type="EMBL" id="PPK56181.1"/>
    </source>
</evidence>
<dbReference type="GO" id="GO:0005886">
    <property type="term" value="C:plasma membrane"/>
    <property type="evidence" value="ECO:0007669"/>
    <property type="project" value="UniProtKB-SubCell"/>
</dbReference>
<dbReference type="PROSITE" id="PS50928">
    <property type="entry name" value="ABC_TM1"/>
    <property type="match status" value="1"/>
</dbReference>
<dbReference type="CDD" id="cd06261">
    <property type="entry name" value="TM_PBP2"/>
    <property type="match status" value="1"/>
</dbReference>
<feature type="transmembrane region" description="Helical" evidence="9">
    <location>
        <begin position="71"/>
        <end position="98"/>
    </location>
</feature>
<comment type="caution">
    <text evidence="10">Lacks conserved residue(s) required for the propagation of feature annotation.</text>
</comment>
<evidence type="ECO:0000256" key="8">
    <source>
        <dbReference type="ARBA" id="ARBA00023136"/>
    </source>
</evidence>
<feature type="transmembrane region" description="Helical" evidence="9">
    <location>
        <begin position="118"/>
        <end position="139"/>
    </location>
</feature>
<sequence length="305" mass="32193">MAVTSLRSGRRLLLDSATKALFQLLTWVCIAIFVGLALVLTQQSLPVLAENNVADILFSGTWDPEAGQFGFLPAIVGTLITMSVSMILVVPIAVLASVYIAEYARGSIRTLLSSSVDILAAVPSVIFGLFGLLIVAPLVDEVIAPLFGAGSTGLGLLTASLVIAVMTLPIIMSLSVESLVALPDSLRETVLSLGETRSGMAIRILLRAAGPGILSAILLGLGRAFEASIAVAMVIGGKNLIPDSLFDAGQTLPTLIVNTFGEMMSLPETRSALLFAALVLFVVVTAFNLLASFARNRLERHWRYQ</sequence>
<protein>
    <recommendedName>
        <fullName evidence="10">Phosphate transport system permease protein</fullName>
    </recommendedName>
</protein>
<evidence type="ECO:0000256" key="1">
    <source>
        <dbReference type="ARBA" id="ARBA00004651"/>
    </source>
</evidence>
<keyword evidence="5 10" id="KW-0592">Phosphate transport</keyword>
<accession>A0A2S6GA71</accession>
<dbReference type="GO" id="GO:0005315">
    <property type="term" value="F:phosphate transmembrane transporter activity"/>
    <property type="evidence" value="ECO:0007669"/>
    <property type="project" value="InterPro"/>
</dbReference>
<evidence type="ECO:0000256" key="5">
    <source>
        <dbReference type="ARBA" id="ARBA00022592"/>
    </source>
</evidence>
<keyword evidence="7 9" id="KW-1133">Transmembrane helix</keyword>
<dbReference type="PANTHER" id="PTHR30425:SF1">
    <property type="entry name" value="PHOSPHATE TRANSPORT SYSTEM PERMEASE PROTEIN PSTC"/>
    <property type="match status" value="1"/>
</dbReference>
<feature type="transmembrane region" description="Helical" evidence="9">
    <location>
        <begin position="204"/>
        <end position="225"/>
    </location>
</feature>
<name>A0A2S6GA71_9GAMM</name>
<proteinExistence type="inferred from homology"/>
<keyword evidence="10" id="KW-0997">Cell inner membrane</keyword>
<dbReference type="NCBIfam" id="TIGR02138">
    <property type="entry name" value="phosphate_pstC"/>
    <property type="match status" value="1"/>
</dbReference>
<dbReference type="InterPro" id="IPR000515">
    <property type="entry name" value="MetI-like"/>
</dbReference>
<comment type="similarity">
    <text evidence="2 10">Belongs to the binding-protein-dependent transport system permease family. CysTW subfamily.</text>
</comment>
<dbReference type="Proteomes" id="UP000239446">
    <property type="component" value="Unassembled WGS sequence"/>
</dbReference>
<feature type="transmembrane region" description="Helical" evidence="9">
    <location>
        <begin position="272"/>
        <end position="294"/>
    </location>
</feature>
<dbReference type="InterPro" id="IPR035906">
    <property type="entry name" value="MetI-like_sf"/>
</dbReference>
<evidence type="ECO:0000313" key="13">
    <source>
        <dbReference type="Proteomes" id="UP000239446"/>
    </source>
</evidence>
<dbReference type="InterPro" id="IPR011864">
    <property type="entry name" value="Phosphate_PstC"/>
</dbReference>
<dbReference type="Gene3D" id="1.10.3720.10">
    <property type="entry name" value="MetI-like"/>
    <property type="match status" value="1"/>
</dbReference>
<keyword evidence="6 9" id="KW-0812">Transmembrane</keyword>
<keyword evidence="4" id="KW-1003">Cell membrane</keyword>
<evidence type="ECO:0000256" key="3">
    <source>
        <dbReference type="ARBA" id="ARBA00022448"/>
    </source>
</evidence>
<organism evidence="12 13">
    <name type="scientific">Marinobacter persicus</name>
    <dbReference type="NCBI Taxonomy" id="930118"/>
    <lineage>
        <taxon>Bacteria</taxon>
        <taxon>Pseudomonadati</taxon>
        <taxon>Pseudomonadota</taxon>
        <taxon>Gammaproteobacteria</taxon>
        <taxon>Pseudomonadales</taxon>
        <taxon>Marinobacteraceae</taxon>
        <taxon>Marinobacter</taxon>
    </lineage>
</organism>
<gene>
    <name evidence="12" type="ORF">B0H24_1002145</name>
</gene>
<evidence type="ECO:0000256" key="10">
    <source>
        <dbReference type="RuleBase" id="RU363054"/>
    </source>
</evidence>
<evidence type="ECO:0000256" key="4">
    <source>
        <dbReference type="ARBA" id="ARBA00022475"/>
    </source>
</evidence>
<comment type="subcellular location">
    <subcellularLocation>
        <location evidence="10">Cell inner membrane</location>
        <topology evidence="10">Multi-pass membrane protein</topology>
    </subcellularLocation>
    <subcellularLocation>
        <location evidence="1 9">Cell membrane</location>
        <topology evidence="1 9">Multi-pass membrane protein</topology>
    </subcellularLocation>
</comment>
<dbReference type="InterPro" id="IPR051124">
    <property type="entry name" value="Phosphate_Transport_Permease"/>
</dbReference>
<evidence type="ECO:0000256" key="9">
    <source>
        <dbReference type="RuleBase" id="RU363032"/>
    </source>
</evidence>
<dbReference type="EMBL" id="PTIU01000002">
    <property type="protein sequence ID" value="PPK56181.1"/>
    <property type="molecule type" value="Genomic_DNA"/>
</dbReference>
<dbReference type="SUPFAM" id="SSF161098">
    <property type="entry name" value="MetI-like"/>
    <property type="match status" value="1"/>
</dbReference>
<dbReference type="GO" id="GO:0006817">
    <property type="term" value="P:phosphate ion transport"/>
    <property type="evidence" value="ECO:0007669"/>
    <property type="project" value="UniProtKB-KW"/>
</dbReference>
<dbReference type="Pfam" id="PF00528">
    <property type="entry name" value="BPD_transp_1"/>
    <property type="match status" value="1"/>
</dbReference>
<dbReference type="RefSeq" id="WP_104414932.1">
    <property type="nucleotide sequence ID" value="NZ_PTIU01000002.1"/>
</dbReference>
<keyword evidence="8 9" id="KW-0472">Membrane</keyword>